<evidence type="ECO:0000259" key="2">
    <source>
        <dbReference type="PROSITE" id="PS50850"/>
    </source>
</evidence>
<accession>A0A382IQM2</accession>
<keyword evidence="1" id="KW-0472">Membrane</keyword>
<dbReference type="InterPro" id="IPR011701">
    <property type="entry name" value="MFS"/>
</dbReference>
<dbReference type="Pfam" id="PF07690">
    <property type="entry name" value="MFS_1"/>
    <property type="match status" value="1"/>
</dbReference>
<feature type="transmembrane region" description="Helical" evidence="1">
    <location>
        <begin position="93"/>
        <end position="113"/>
    </location>
</feature>
<dbReference type="Gene3D" id="1.20.1250.20">
    <property type="entry name" value="MFS general substrate transporter like domains"/>
    <property type="match status" value="1"/>
</dbReference>
<name>A0A382IQM2_9ZZZZ</name>
<gene>
    <name evidence="3" type="ORF">METZ01_LOCUS254834</name>
</gene>
<evidence type="ECO:0000256" key="1">
    <source>
        <dbReference type="SAM" id="Phobius"/>
    </source>
</evidence>
<dbReference type="PANTHER" id="PTHR23526:SF2">
    <property type="entry name" value="MAJOR FACILITATOR SUPERFAMILY (MFS) PROFILE DOMAIN-CONTAINING PROTEIN"/>
    <property type="match status" value="1"/>
</dbReference>
<dbReference type="GO" id="GO:0022857">
    <property type="term" value="F:transmembrane transporter activity"/>
    <property type="evidence" value="ECO:0007669"/>
    <property type="project" value="InterPro"/>
</dbReference>
<dbReference type="InterPro" id="IPR020846">
    <property type="entry name" value="MFS_dom"/>
</dbReference>
<dbReference type="PANTHER" id="PTHR23526">
    <property type="entry name" value="INTEGRAL MEMBRANE TRANSPORT PROTEIN-RELATED"/>
    <property type="match status" value="1"/>
</dbReference>
<dbReference type="InterPro" id="IPR036259">
    <property type="entry name" value="MFS_trans_sf"/>
</dbReference>
<keyword evidence="1" id="KW-1133">Transmembrane helix</keyword>
<sequence length="159" mass="16884">MNLWSVRGAFSAVHSSITSGAYATGYALHLGASNTMIGLLSAASSWSGLLQVLSPLLIERLPRRKALCLIAFGFSFALWLPVAMLPFFVPETWLPLSMVTFIIIAGLASSLAAPANSSWITDLVPGDIRGRFVSRQQSIIAAVGLVVSLAAGAYLDQFN</sequence>
<dbReference type="AlphaFoldDB" id="A0A382IQM2"/>
<feature type="domain" description="Major facilitator superfamily (MFS) profile" evidence="2">
    <location>
        <begin position="1"/>
        <end position="159"/>
    </location>
</feature>
<evidence type="ECO:0000313" key="3">
    <source>
        <dbReference type="EMBL" id="SVC01980.1"/>
    </source>
</evidence>
<dbReference type="EMBL" id="UINC01068965">
    <property type="protein sequence ID" value="SVC01980.1"/>
    <property type="molecule type" value="Genomic_DNA"/>
</dbReference>
<dbReference type="PROSITE" id="PS50850">
    <property type="entry name" value="MFS"/>
    <property type="match status" value="1"/>
</dbReference>
<reference evidence="3" key="1">
    <citation type="submission" date="2018-05" db="EMBL/GenBank/DDBJ databases">
        <authorList>
            <person name="Lanie J.A."/>
            <person name="Ng W.-L."/>
            <person name="Kazmierczak K.M."/>
            <person name="Andrzejewski T.M."/>
            <person name="Davidsen T.M."/>
            <person name="Wayne K.J."/>
            <person name="Tettelin H."/>
            <person name="Glass J.I."/>
            <person name="Rusch D."/>
            <person name="Podicherti R."/>
            <person name="Tsui H.-C.T."/>
            <person name="Winkler M.E."/>
        </authorList>
    </citation>
    <scope>NUCLEOTIDE SEQUENCE</scope>
</reference>
<dbReference type="InterPro" id="IPR052528">
    <property type="entry name" value="Sugar_transport-like"/>
</dbReference>
<organism evidence="3">
    <name type="scientific">marine metagenome</name>
    <dbReference type="NCBI Taxonomy" id="408172"/>
    <lineage>
        <taxon>unclassified sequences</taxon>
        <taxon>metagenomes</taxon>
        <taxon>ecological metagenomes</taxon>
    </lineage>
</organism>
<proteinExistence type="predicted"/>
<feature type="non-terminal residue" evidence="3">
    <location>
        <position position="159"/>
    </location>
</feature>
<protein>
    <recommendedName>
        <fullName evidence="2">Major facilitator superfamily (MFS) profile domain-containing protein</fullName>
    </recommendedName>
</protein>
<feature type="transmembrane region" description="Helical" evidence="1">
    <location>
        <begin position="66"/>
        <end position="87"/>
    </location>
</feature>
<feature type="transmembrane region" description="Helical" evidence="1">
    <location>
        <begin position="138"/>
        <end position="155"/>
    </location>
</feature>
<keyword evidence="1" id="KW-0812">Transmembrane</keyword>
<dbReference type="SUPFAM" id="SSF103473">
    <property type="entry name" value="MFS general substrate transporter"/>
    <property type="match status" value="1"/>
</dbReference>
<feature type="non-terminal residue" evidence="3">
    <location>
        <position position="1"/>
    </location>
</feature>